<feature type="domain" description="HAMP" evidence="8">
    <location>
        <begin position="428"/>
        <end position="480"/>
    </location>
</feature>
<keyword evidence="11" id="KW-1185">Reference proteome</keyword>
<keyword evidence="2" id="KW-0145">Chemotaxis</keyword>
<dbReference type="Pfam" id="PF00672">
    <property type="entry name" value="HAMP"/>
    <property type="match status" value="1"/>
</dbReference>
<dbReference type="STRING" id="1867956.BJF95_11775"/>
<feature type="transmembrane region" description="Helical" evidence="5">
    <location>
        <begin position="12"/>
        <end position="31"/>
    </location>
</feature>
<dbReference type="SMART" id="SM01358">
    <property type="entry name" value="HBM"/>
    <property type="match status" value="1"/>
</dbReference>
<keyword evidence="5" id="KW-0472">Membrane</keyword>
<dbReference type="GO" id="GO:0007165">
    <property type="term" value="P:signal transduction"/>
    <property type="evidence" value="ECO:0007669"/>
    <property type="project" value="UniProtKB-KW"/>
</dbReference>
<dbReference type="SMART" id="SM00283">
    <property type="entry name" value="MA"/>
    <property type="match status" value="1"/>
</dbReference>
<dbReference type="Gene3D" id="1.10.287.950">
    <property type="entry name" value="Methyl-accepting chemotaxis protein"/>
    <property type="match status" value="1"/>
</dbReference>
<dbReference type="PROSITE" id="PS50192">
    <property type="entry name" value="T_SNARE"/>
    <property type="match status" value="1"/>
</dbReference>
<comment type="caution">
    <text evidence="10">The sequence shown here is derived from an EMBL/GenBank/DDBJ whole genome shotgun (WGS) entry which is preliminary data.</text>
</comment>
<organism evidence="10 11">
    <name type="scientific">Rhizobium oryziradicis</name>
    <dbReference type="NCBI Taxonomy" id="1867956"/>
    <lineage>
        <taxon>Bacteria</taxon>
        <taxon>Pseudomonadati</taxon>
        <taxon>Pseudomonadota</taxon>
        <taxon>Alphaproteobacteria</taxon>
        <taxon>Hyphomicrobiales</taxon>
        <taxon>Rhizobiaceae</taxon>
        <taxon>Rhizobium/Agrobacterium group</taxon>
        <taxon>Rhizobium</taxon>
    </lineage>
</organism>
<feature type="domain" description="HAMP" evidence="8">
    <location>
        <begin position="319"/>
        <end position="372"/>
    </location>
</feature>
<comment type="similarity">
    <text evidence="3">Belongs to the methyl-accepting chemotaxis (MCP) protein family.</text>
</comment>
<dbReference type="PROSITE" id="PS50111">
    <property type="entry name" value="CHEMOTAXIS_TRANSDUC_2"/>
    <property type="match status" value="1"/>
</dbReference>
<sequence length="740" mass="79436">MLDNMTLTQKIYGGFGVVIAILMIIAGASVYSNTSSGTDFSNYHHAADLSNEAGHIQTNMLEARLAFFKYRQQPSPQSIDAFKARMKTVEDISKTLTSLVQNESEKSAVAGFVTQIKNYSNAFDTVIQAQVEQDELVNNSLVVLGSNILGNLAELNSQLIAAKDTDATLKVNTLTSSIYSMRLAITKFLLNNDLKDFDAGVNDSKRALAEGKELAATLKAPENKRILEATLTDLDNYTRDLEKVKTVILKRNMVIHDVLNVVGPQMGLDTEAFKRAHLDKQDALGPQIATAMSNSVYTSEVAAALALIVAIVLSLVIARSINSPIATLTSAMAKLAENQLDTEVPGTSLNNEIGSMAKAVNVFKQNAIKIRNLALQEAALQEEKADLQSNIAGVVSAAVAGDFTKRITKRYDNPDLDAFARNVNTLVTSVDQSVSETKRVILALSQGDLTESMAGTYQGVFCELQAHVNETMATLRSLMQQVRQSADVINGGADEIRQASNDLSRRTETQAASLEQTSSALEEITVAVKTSTERAQESSHMVTEARQYAENSADVVKDATAAMSRIEQASKEITQIINVIDEIAFQTNLLALNAGVEAARAGEAGKGFAVVAQEVRELAQRSATAAKDIKALITKSSNEVETGVKLVTSTGEALWSIQQKVVGIAAQVTSIATAANEQSTGLSEVSTAVNQMDQVTQQNAAMVEEAAASTSKLADETIHLLNLISRFKVDASGYGMRRAA</sequence>
<protein>
    <submittedName>
        <fullName evidence="10">Chemotaxis protein</fullName>
    </submittedName>
</protein>
<dbReference type="SUPFAM" id="SSF158472">
    <property type="entry name" value="HAMP domain-like"/>
    <property type="match status" value="1"/>
</dbReference>
<feature type="domain" description="T-SNARE coiled-coil homology" evidence="7">
    <location>
        <begin position="476"/>
        <end position="538"/>
    </location>
</feature>
<dbReference type="CDD" id="cd11386">
    <property type="entry name" value="MCP_signal"/>
    <property type="match status" value="1"/>
</dbReference>
<dbReference type="PANTHER" id="PTHR43531:SF11">
    <property type="entry name" value="METHYL-ACCEPTING CHEMOTAXIS PROTEIN 3"/>
    <property type="match status" value="1"/>
</dbReference>
<proteinExistence type="inferred from homology"/>
<dbReference type="Proteomes" id="UP000186894">
    <property type="component" value="Unassembled WGS sequence"/>
</dbReference>
<dbReference type="InterPro" id="IPR051310">
    <property type="entry name" value="MCP_chemotaxis"/>
</dbReference>
<keyword evidence="5" id="KW-0812">Transmembrane</keyword>
<evidence type="ECO:0000259" key="6">
    <source>
        <dbReference type="PROSITE" id="PS50111"/>
    </source>
</evidence>
<evidence type="ECO:0000256" key="3">
    <source>
        <dbReference type="ARBA" id="ARBA00029447"/>
    </source>
</evidence>
<dbReference type="SMART" id="SM00304">
    <property type="entry name" value="HAMP"/>
    <property type="match status" value="2"/>
</dbReference>
<evidence type="ECO:0000259" key="8">
    <source>
        <dbReference type="PROSITE" id="PS50885"/>
    </source>
</evidence>
<keyword evidence="5" id="KW-1133">Transmembrane helix</keyword>
<evidence type="ECO:0000256" key="2">
    <source>
        <dbReference type="ARBA" id="ARBA00022500"/>
    </source>
</evidence>
<dbReference type="GO" id="GO:0006935">
    <property type="term" value="P:chemotaxis"/>
    <property type="evidence" value="ECO:0007669"/>
    <property type="project" value="UniProtKB-KW"/>
</dbReference>
<dbReference type="EMBL" id="MKIM01000024">
    <property type="protein sequence ID" value="OLP45786.1"/>
    <property type="molecule type" value="Genomic_DNA"/>
</dbReference>
<dbReference type="PANTHER" id="PTHR43531">
    <property type="entry name" value="PROTEIN ICFG"/>
    <property type="match status" value="1"/>
</dbReference>
<feature type="domain" description="HBM" evidence="9">
    <location>
        <begin position="45"/>
        <end position="285"/>
    </location>
</feature>
<dbReference type="FunFam" id="1.10.287.950:FF:000001">
    <property type="entry name" value="Methyl-accepting chemotaxis sensory transducer"/>
    <property type="match status" value="1"/>
</dbReference>
<gene>
    <name evidence="10" type="ORF">BJF95_11775</name>
</gene>
<dbReference type="InterPro" id="IPR004089">
    <property type="entry name" value="MCPsignal_dom"/>
</dbReference>
<dbReference type="AlphaFoldDB" id="A0A1Q8ZUP7"/>
<dbReference type="GO" id="GO:0016020">
    <property type="term" value="C:membrane"/>
    <property type="evidence" value="ECO:0007669"/>
    <property type="project" value="UniProtKB-SubCell"/>
</dbReference>
<dbReference type="Pfam" id="PF18947">
    <property type="entry name" value="HAMP_2"/>
    <property type="match status" value="1"/>
</dbReference>
<keyword evidence="4" id="KW-0807">Transducer</keyword>
<dbReference type="OrthoDB" id="3378718at2"/>
<feature type="transmembrane region" description="Helical" evidence="5">
    <location>
        <begin position="301"/>
        <end position="318"/>
    </location>
</feature>
<dbReference type="InterPro" id="IPR000727">
    <property type="entry name" value="T_SNARE_dom"/>
</dbReference>
<evidence type="ECO:0000259" key="7">
    <source>
        <dbReference type="PROSITE" id="PS50192"/>
    </source>
</evidence>
<dbReference type="Pfam" id="PF00015">
    <property type="entry name" value="MCPsignal"/>
    <property type="match status" value="1"/>
</dbReference>
<evidence type="ECO:0000259" key="9">
    <source>
        <dbReference type="PROSITE" id="PS51753"/>
    </source>
</evidence>
<accession>A0A1Q8ZUP7</accession>
<dbReference type="PROSITE" id="PS50885">
    <property type="entry name" value="HAMP"/>
    <property type="match status" value="2"/>
</dbReference>
<feature type="domain" description="Methyl-accepting transducer" evidence="6">
    <location>
        <begin position="485"/>
        <end position="714"/>
    </location>
</feature>
<dbReference type="RefSeq" id="WP_075638789.1">
    <property type="nucleotide sequence ID" value="NZ_MKIM01000024.1"/>
</dbReference>
<dbReference type="PROSITE" id="PS51753">
    <property type="entry name" value="HBM"/>
    <property type="match status" value="1"/>
</dbReference>
<evidence type="ECO:0000256" key="5">
    <source>
        <dbReference type="SAM" id="Phobius"/>
    </source>
</evidence>
<evidence type="ECO:0000313" key="11">
    <source>
        <dbReference type="Proteomes" id="UP000186894"/>
    </source>
</evidence>
<dbReference type="SUPFAM" id="SSF58104">
    <property type="entry name" value="Methyl-accepting chemotaxis protein (MCP) signaling domain"/>
    <property type="match status" value="1"/>
</dbReference>
<reference evidence="10 11" key="1">
    <citation type="submission" date="2016-09" db="EMBL/GenBank/DDBJ databases">
        <title>Rhizobium oryziradicis sp. nov., isolated from the root of rice.</title>
        <authorList>
            <person name="Zhao J."/>
            <person name="Zhang X."/>
        </authorList>
    </citation>
    <scope>NUCLEOTIDE SEQUENCE [LARGE SCALE GENOMIC DNA]</scope>
    <source>
        <strain evidence="10 11">N19</strain>
    </source>
</reference>
<evidence type="ECO:0000256" key="4">
    <source>
        <dbReference type="PROSITE-ProRule" id="PRU00284"/>
    </source>
</evidence>
<comment type="subcellular location">
    <subcellularLocation>
        <location evidence="1">Membrane</location>
    </subcellularLocation>
</comment>
<dbReference type="InterPro" id="IPR003660">
    <property type="entry name" value="HAMP_dom"/>
</dbReference>
<evidence type="ECO:0000256" key="1">
    <source>
        <dbReference type="ARBA" id="ARBA00004370"/>
    </source>
</evidence>
<name>A0A1Q8ZUP7_9HYPH</name>
<evidence type="ECO:0000313" key="10">
    <source>
        <dbReference type="EMBL" id="OLP45786.1"/>
    </source>
</evidence>
<dbReference type="Gene3D" id="6.10.340.10">
    <property type="match status" value="1"/>
</dbReference>
<dbReference type="InterPro" id="IPR032255">
    <property type="entry name" value="HBM"/>
</dbReference>